<dbReference type="Gene3D" id="2.60.120.10">
    <property type="entry name" value="Jelly Rolls"/>
    <property type="match status" value="1"/>
</dbReference>
<keyword evidence="6" id="KW-1185">Reference proteome</keyword>
<evidence type="ECO:0000313" key="5">
    <source>
        <dbReference type="EMBL" id="PJJ53727.1"/>
    </source>
</evidence>
<dbReference type="SUPFAM" id="SSF51182">
    <property type="entry name" value="RmlC-like cupins"/>
    <property type="match status" value="1"/>
</dbReference>
<dbReference type="InterPro" id="IPR020449">
    <property type="entry name" value="Tscrpt_reg_AraC-type_HTH"/>
</dbReference>
<dbReference type="Pfam" id="PF02311">
    <property type="entry name" value="AraC_binding"/>
    <property type="match status" value="1"/>
</dbReference>
<evidence type="ECO:0000256" key="2">
    <source>
        <dbReference type="ARBA" id="ARBA00023125"/>
    </source>
</evidence>
<dbReference type="GO" id="GO:0043565">
    <property type="term" value="F:sequence-specific DNA binding"/>
    <property type="evidence" value="ECO:0007669"/>
    <property type="project" value="InterPro"/>
</dbReference>
<evidence type="ECO:0000256" key="3">
    <source>
        <dbReference type="ARBA" id="ARBA00023163"/>
    </source>
</evidence>
<dbReference type="PRINTS" id="PR00032">
    <property type="entry name" value="HTHARAC"/>
</dbReference>
<dbReference type="InterPro" id="IPR018060">
    <property type="entry name" value="HTH_AraC"/>
</dbReference>
<dbReference type="Gene3D" id="1.10.10.60">
    <property type="entry name" value="Homeodomain-like"/>
    <property type="match status" value="2"/>
</dbReference>
<dbReference type="AlphaFoldDB" id="A0A2M9B731"/>
<dbReference type="InterPro" id="IPR009057">
    <property type="entry name" value="Homeodomain-like_sf"/>
</dbReference>
<dbReference type="RefSeq" id="WP_100415264.1">
    <property type="nucleotide sequence ID" value="NZ_PGEZ01000002.1"/>
</dbReference>
<sequence length="238" mass="25442">MLAPHSDPDFGAWGHAPHVHDFHQLLYTPLGHAVIQAGDASHHLSRSVALWLPAGTWHSARFDADSLVAGIGFDADRFDPPAAGPALVPVSDHGRSLLLARLRTQADDTAPSPELYAALTASTLTLPLPEPRSPAATAVAAALVAGPADRRTAEQWAEAHFVSSTTLRRAFVTETGLTFSEWRTRARLNASVELLAGGQMVSAVAHRIGFTSVNGFILAFRRHFGQTPKAFAAQRLLV</sequence>
<dbReference type="InterPro" id="IPR011051">
    <property type="entry name" value="RmlC_Cupin_sf"/>
</dbReference>
<evidence type="ECO:0000313" key="6">
    <source>
        <dbReference type="Proteomes" id="UP000230842"/>
    </source>
</evidence>
<reference evidence="5 6" key="1">
    <citation type="submission" date="2017-11" db="EMBL/GenBank/DDBJ databases">
        <title>Genomic Encyclopedia of Archaeal and Bacterial Type Strains, Phase II (KMG-II): From Individual Species to Whole Genera.</title>
        <authorList>
            <person name="Goeker M."/>
        </authorList>
    </citation>
    <scope>NUCLEOTIDE SEQUENCE [LARGE SCALE GENOMIC DNA]</scope>
    <source>
        <strain evidence="5 6">DSM 27763</strain>
    </source>
</reference>
<protein>
    <submittedName>
        <fullName evidence="5">AraC-like DNA-binding protein</fullName>
    </submittedName>
</protein>
<keyword evidence="3" id="KW-0804">Transcription</keyword>
<feature type="domain" description="HTH araC/xylS-type" evidence="4">
    <location>
        <begin position="137"/>
        <end position="234"/>
    </location>
</feature>
<comment type="caution">
    <text evidence="5">The sequence shown here is derived from an EMBL/GenBank/DDBJ whole genome shotgun (WGS) entry which is preliminary data.</text>
</comment>
<gene>
    <name evidence="5" type="ORF">CLV56_3219</name>
</gene>
<keyword evidence="1" id="KW-0805">Transcription regulation</keyword>
<dbReference type="OrthoDB" id="2039152at2"/>
<dbReference type="SMART" id="SM00342">
    <property type="entry name" value="HTH_ARAC"/>
    <property type="match status" value="1"/>
</dbReference>
<accession>A0A2M9B731</accession>
<dbReference type="PROSITE" id="PS01124">
    <property type="entry name" value="HTH_ARAC_FAMILY_2"/>
    <property type="match status" value="1"/>
</dbReference>
<name>A0A2M9B731_9ACTN</name>
<organism evidence="5 6">
    <name type="scientific">Mumia flava</name>
    <dbReference type="NCBI Taxonomy" id="1348852"/>
    <lineage>
        <taxon>Bacteria</taxon>
        <taxon>Bacillati</taxon>
        <taxon>Actinomycetota</taxon>
        <taxon>Actinomycetes</taxon>
        <taxon>Propionibacteriales</taxon>
        <taxon>Nocardioidaceae</taxon>
        <taxon>Mumia</taxon>
    </lineage>
</organism>
<dbReference type="PROSITE" id="PS00041">
    <property type="entry name" value="HTH_ARAC_FAMILY_1"/>
    <property type="match status" value="1"/>
</dbReference>
<dbReference type="InterPro" id="IPR014710">
    <property type="entry name" value="RmlC-like_jellyroll"/>
</dbReference>
<dbReference type="GO" id="GO:0003700">
    <property type="term" value="F:DNA-binding transcription factor activity"/>
    <property type="evidence" value="ECO:0007669"/>
    <property type="project" value="InterPro"/>
</dbReference>
<keyword evidence="2 5" id="KW-0238">DNA-binding</keyword>
<dbReference type="InterPro" id="IPR018062">
    <property type="entry name" value="HTH_AraC-typ_CS"/>
</dbReference>
<dbReference type="Proteomes" id="UP000230842">
    <property type="component" value="Unassembled WGS sequence"/>
</dbReference>
<evidence type="ECO:0000256" key="1">
    <source>
        <dbReference type="ARBA" id="ARBA00023015"/>
    </source>
</evidence>
<dbReference type="EMBL" id="PGEZ01000002">
    <property type="protein sequence ID" value="PJJ53727.1"/>
    <property type="molecule type" value="Genomic_DNA"/>
</dbReference>
<proteinExistence type="predicted"/>
<dbReference type="Pfam" id="PF12833">
    <property type="entry name" value="HTH_18"/>
    <property type="match status" value="1"/>
</dbReference>
<dbReference type="SUPFAM" id="SSF46689">
    <property type="entry name" value="Homeodomain-like"/>
    <property type="match status" value="1"/>
</dbReference>
<dbReference type="InterPro" id="IPR003313">
    <property type="entry name" value="AraC-bd"/>
</dbReference>
<dbReference type="PANTHER" id="PTHR11019:SF199">
    <property type="entry name" value="HTH-TYPE TRANSCRIPTIONAL REGULATOR NIMR"/>
    <property type="match status" value="1"/>
</dbReference>
<dbReference type="PANTHER" id="PTHR11019">
    <property type="entry name" value="HTH-TYPE TRANSCRIPTIONAL REGULATOR NIMR"/>
    <property type="match status" value="1"/>
</dbReference>
<evidence type="ECO:0000259" key="4">
    <source>
        <dbReference type="PROSITE" id="PS01124"/>
    </source>
</evidence>